<evidence type="ECO:0000256" key="2">
    <source>
        <dbReference type="SAM" id="Phobius"/>
    </source>
</evidence>
<comment type="function">
    <text evidence="1">Required for assembly of mitochondrial respiratory chain complexes.</text>
</comment>
<keyword evidence="2" id="KW-0472">Membrane</keyword>
<dbReference type="GO" id="GO:0005758">
    <property type="term" value="C:mitochondrial intermembrane space"/>
    <property type="evidence" value="ECO:0007669"/>
    <property type="project" value="UniProtKB-SubCell"/>
</dbReference>
<evidence type="ECO:0000313" key="4">
    <source>
        <dbReference type="Proteomes" id="UP000472277"/>
    </source>
</evidence>
<feature type="transmembrane region" description="Helical" evidence="2">
    <location>
        <begin position="139"/>
        <end position="160"/>
    </location>
</feature>
<organism evidence="3 4">
    <name type="scientific">Salmo trutta</name>
    <name type="common">Brown trout</name>
    <dbReference type="NCBI Taxonomy" id="8032"/>
    <lineage>
        <taxon>Eukaryota</taxon>
        <taxon>Metazoa</taxon>
        <taxon>Chordata</taxon>
        <taxon>Craniata</taxon>
        <taxon>Vertebrata</taxon>
        <taxon>Euteleostomi</taxon>
        <taxon>Actinopterygii</taxon>
        <taxon>Neopterygii</taxon>
        <taxon>Teleostei</taxon>
        <taxon>Protacanthopterygii</taxon>
        <taxon>Salmoniformes</taxon>
        <taxon>Salmonidae</taxon>
        <taxon>Salmoninae</taxon>
        <taxon>Salmo</taxon>
    </lineage>
</organism>
<reference evidence="3" key="1">
    <citation type="submission" date="2025-08" db="UniProtKB">
        <authorList>
            <consortium name="Ensembl"/>
        </authorList>
    </citation>
    <scope>IDENTIFICATION</scope>
</reference>
<reference evidence="3" key="2">
    <citation type="submission" date="2025-09" db="UniProtKB">
        <authorList>
            <consortium name="Ensembl"/>
        </authorList>
    </citation>
    <scope>IDENTIFICATION</scope>
</reference>
<dbReference type="Proteomes" id="UP000472277">
    <property type="component" value="Chromosome 4"/>
</dbReference>
<keyword evidence="4" id="KW-1185">Reference proteome</keyword>
<dbReference type="GeneTree" id="ENSGT00990000213115"/>
<proteinExistence type="inferred from homology"/>
<dbReference type="AlphaFoldDB" id="A0A673YRE6"/>
<comment type="subcellular location">
    <subcellularLocation>
        <location evidence="1">Mitochondrion intermembrane space</location>
    </subcellularLocation>
</comment>
<evidence type="ECO:0000256" key="1">
    <source>
        <dbReference type="RuleBase" id="RU366075"/>
    </source>
</evidence>
<dbReference type="Ensembl" id="ENSSTUT00000038621.1">
    <property type="protein sequence ID" value="ENSSTUP00000036959.1"/>
    <property type="gene ID" value="ENSSTUG00000015734.1"/>
</dbReference>
<keyword evidence="2" id="KW-0812">Transmembrane</keyword>
<evidence type="ECO:0000313" key="3">
    <source>
        <dbReference type="Ensembl" id="ENSSTUP00000036959.1"/>
    </source>
</evidence>
<dbReference type="InterPro" id="IPR040239">
    <property type="entry name" value="HcpB-like"/>
</dbReference>
<sequence>MATDEKEVKQYLDDIGVEFSYQWCQRLADYIEGVKENVESTTQVLKHNCEMNKHGEGFYKLGVYYVQGKGEIADNLKMAYSSRGKKSVDACQNAGPEGERLKDSLMCWPKSKLHLGWNITLWPFSCVSKMMVQKNTKNACFFSLYYLLPDLMCYILLHSFPISTRSVFF</sequence>
<dbReference type="InParanoid" id="A0A673YRE6"/>
<accession>A0A673YRE6</accession>
<comment type="similarity">
    <text evidence="1">Belongs to the hcp beta-lactamase family.</text>
</comment>
<dbReference type="PANTHER" id="PTHR13891:SF1">
    <property type="entry name" value="CYTOCHROME C OXIDASE ASSEMBLY FACTOR 7"/>
    <property type="match status" value="1"/>
</dbReference>
<name>A0A673YRE6_SALTR</name>
<dbReference type="PANTHER" id="PTHR13891">
    <property type="entry name" value="CYTOCHROME C OXIDASE ASSEMBLY FACTOR 7"/>
    <property type="match status" value="1"/>
</dbReference>
<protein>
    <recommendedName>
        <fullName evidence="1">Cytochrome c oxidase assembly factor 7</fullName>
    </recommendedName>
</protein>
<keyword evidence="2" id="KW-1133">Transmembrane helix</keyword>